<dbReference type="Proteomes" id="UP000423645">
    <property type="component" value="Segment"/>
</dbReference>
<dbReference type="GeneID" id="77951855"/>
<organism evidence="1 2">
    <name type="scientific">Gordonia phage Chidiebere</name>
    <dbReference type="NCBI Taxonomy" id="2656530"/>
    <lineage>
        <taxon>Viruses</taxon>
        <taxon>Duplodnaviria</taxon>
        <taxon>Heunggongvirae</taxon>
        <taxon>Uroviricota</taxon>
        <taxon>Caudoviricetes</taxon>
        <taxon>Chidieberevirus</taxon>
        <taxon>Chidieberevirus chidiebere</taxon>
    </lineage>
</organism>
<protein>
    <submittedName>
        <fullName evidence="1">Uncharacterized protein</fullName>
    </submittedName>
</protein>
<evidence type="ECO:0000313" key="1">
    <source>
        <dbReference type="EMBL" id="QGJ92901.1"/>
    </source>
</evidence>
<dbReference type="EMBL" id="MN586022">
    <property type="protein sequence ID" value="QGJ92901.1"/>
    <property type="molecule type" value="Genomic_DNA"/>
</dbReference>
<dbReference type="KEGG" id="vg:77951855"/>
<accession>A0A649VKW0</accession>
<name>A0A649VKW0_9CAUD</name>
<evidence type="ECO:0000313" key="2">
    <source>
        <dbReference type="Proteomes" id="UP000423645"/>
    </source>
</evidence>
<reference evidence="1 2" key="1">
    <citation type="submission" date="2019-10" db="EMBL/GenBank/DDBJ databases">
        <authorList>
            <person name="Zack K.M."/>
            <person name="Garlena R.A."/>
            <person name="Russell D.A."/>
            <person name="Pope W.H."/>
            <person name="Jacobs-Sera D."/>
            <person name="Hatfull G.F."/>
        </authorList>
    </citation>
    <scope>NUCLEOTIDE SEQUENCE [LARGE SCALE GENOMIC DNA]</scope>
</reference>
<gene>
    <name evidence="1" type="primary">9</name>
    <name evidence="1" type="ORF">PBI_CHIDIEBERE_9</name>
</gene>
<proteinExistence type="predicted"/>
<sequence>MSGENYGRIPVISENTGIPTSLDVGGLKGDHEGLILLHTRVDNSILTKRNALRLAWRLIKQVLAEAVGL</sequence>
<keyword evidence="2" id="KW-1185">Reference proteome</keyword>
<dbReference type="RefSeq" id="YP_010675527.1">
    <property type="nucleotide sequence ID" value="NC_071005.1"/>
</dbReference>